<proteinExistence type="predicted"/>
<protein>
    <recommendedName>
        <fullName evidence="4">Type VI secretion-associated protein, VC_A0118 family</fullName>
    </recommendedName>
</protein>
<sequence>MLNRLSLLIISTGLMLAGSAIAQDVSQCVGIDDPDTRLSCFDDAFVETQVQQPSPKSDWSVRVDTSALDDSKTVVLTLTSKDQFLSQYGELKRGTLIIRCMENTTSLYTKWGGHFMSDNRNNGRVDYRVDAKKASRVSMRESTNNKSLGLWSGSQSIPFIKQLLNAKQLYIRATPYSESPVEMTFNVTGLERAIEPLRDACGW</sequence>
<evidence type="ECO:0008006" key="4">
    <source>
        <dbReference type="Google" id="ProtNLM"/>
    </source>
</evidence>
<feature type="chain" id="PRO_5012340731" description="Type VI secretion-associated protein, VC_A0118 family" evidence="1">
    <location>
        <begin position="23"/>
        <end position="203"/>
    </location>
</feature>
<dbReference type="RefSeq" id="WP_072629709.1">
    <property type="nucleotide sequence ID" value="NZ_MLCB01000091.1"/>
</dbReference>
<dbReference type="STRING" id="696762.PFRI_10730"/>
<comment type="caution">
    <text evidence="2">The sequence shown here is derived from an EMBL/GenBank/DDBJ whole genome shotgun (WGS) entry which is preliminary data.</text>
</comment>
<dbReference type="Proteomes" id="UP000184514">
    <property type="component" value="Unassembled WGS sequence"/>
</dbReference>
<dbReference type="OrthoDB" id="7831428at2"/>
<feature type="signal peptide" evidence="1">
    <location>
        <begin position="1"/>
        <end position="22"/>
    </location>
</feature>
<keyword evidence="3" id="KW-1185">Reference proteome</keyword>
<dbReference type="EMBL" id="MLCB01000091">
    <property type="protein sequence ID" value="OJI94524.1"/>
    <property type="molecule type" value="Genomic_DNA"/>
</dbReference>
<gene>
    <name evidence="2" type="ORF">PFRI_10730</name>
</gene>
<evidence type="ECO:0000313" key="3">
    <source>
        <dbReference type="Proteomes" id="UP000184514"/>
    </source>
</evidence>
<name>A0A1L9NZC8_9RHOB</name>
<evidence type="ECO:0000313" key="2">
    <source>
        <dbReference type="EMBL" id="OJI94524.1"/>
    </source>
</evidence>
<accession>A0A1L9NZC8</accession>
<dbReference type="Pfam" id="PF11319">
    <property type="entry name" value="VasI"/>
    <property type="match status" value="1"/>
</dbReference>
<reference evidence="2 3" key="1">
    <citation type="submission" date="2016-10" db="EMBL/GenBank/DDBJ databases">
        <title>Genome sequence of Planktotalea frisia SH6-1.</title>
        <authorList>
            <person name="Poehlein A."/>
            <person name="Bakenhus I."/>
            <person name="Voget S."/>
            <person name="Brinkhoff T."/>
            <person name="Simon M."/>
        </authorList>
    </citation>
    <scope>NUCLEOTIDE SEQUENCE [LARGE SCALE GENOMIC DNA]</scope>
    <source>
        <strain evidence="2 3">SH6-1</strain>
    </source>
</reference>
<keyword evidence="1" id="KW-0732">Signal</keyword>
<dbReference type="InterPro" id="IPR017738">
    <property type="entry name" value="T6SS-assoc_VCA0118"/>
</dbReference>
<organism evidence="2 3">
    <name type="scientific">Planktotalea frisia</name>
    <dbReference type="NCBI Taxonomy" id="696762"/>
    <lineage>
        <taxon>Bacteria</taxon>
        <taxon>Pseudomonadati</taxon>
        <taxon>Pseudomonadota</taxon>
        <taxon>Alphaproteobacteria</taxon>
        <taxon>Rhodobacterales</taxon>
        <taxon>Paracoccaceae</taxon>
        <taxon>Planktotalea</taxon>
    </lineage>
</organism>
<dbReference type="AlphaFoldDB" id="A0A1L9NZC8"/>
<evidence type="ECO:0000256" key="1">
    <source>
        <dbReference type="SAM" id="SignalP"/>
    </source>
</evidence>